<sequence length="399" mass="45130">MVLNTPDAWKKFGNAHFALDADDLQSARDMGLLLDTVPVESEDSASTSYDIGYNQQENIADHEFSSQQSVRASVKSIAQSCGFQIFVRETSFEKIQCPFFVNVYGHNGKRKITKANFYHNHAKFVGFSRVPFVEGTVPRANTAMRNTTQELQQMMTLVMTEMLPMHNRTTATLLGAAISKFLLGKGFTLGRSAISLMKLDIEDRLRGDITESCQKPQAYFVLMEEKNPGSVWRLDKEEDGSTFKRAMFITNFCLHVVTMCKQLIGFDDAHLKGEMNKKGVFLVATVKDFNNHVVSFALGLIARSDCENDFKLFRSALAASKPVAVKYLDKLNKTHWVKYAFQEELHFPTYNEITSNLSEQANNWMGTELRSAKALDAFHTYFTRLSELPAGDDGRNERR</sequence>
<gene>
    <name evidence="1" type="ORF">F444_10130</name>
</gene>
<evidence type="ECO:0000313" key="2">
    <source>
        <dbReference type="Proteomes" id="UP000028582"/>
    </source>
</evidence>
<accession>A0A081A543</accession>
<protein>
    <recommendedName>
        <fullName evidence="3">MULE transposase domain-containing protein</fullName>
    </recommendedName>
</protein>
<dbReference type="EMBL" id="ANJA01001834">
    <property type="protein sequence ID" value="ETO74004.1"/>
    <property type="molecule type" value="Genomic_DNA"/>
</dbReference>
<dbReference type="Proteomes" id="UP000028582">
    <property type="component" value="Unassembled WGS sequence"/>
</dbReference>
<organism evidence="1 2">
    <name type="scientific">Phytophthora nicotianae P1976</name>
    <dbReference type="NCBI Taxonomy" id="1317066"/>
    <lineage>
        <taxon>Eukaryota</taxon>
        <taxon>Sar</taxon>
        <taxon>Stramenopiles</taxon>
        <taxon>Oomycota</taxon>
        <taxon>Peronosporomycetes</taxon>
        <taxon>Peronosporales</taxon>
        <taxon>Peronosporaceae</taxon>
        <taxon>Phytophthora</taxon>
    </lineage>
</organism>
<evidence type="ECO:0000313" key="1">
    <source>
        <dbReference type="EMBL" id="ETO74004.1"/>
    </source>
</evidence>
<dbReference type="AlphaFoldDB" id="A0A081A543"/>
<comment type="caution">
    <text evidence="1">The sequence shown here is derived from an EMBL/GenBank/DDBJ whole genome shotgun (WGS) entry which is preliminary data.</text>
</comment>
<reference evidence="1 2" key="1">
    <citation type="submission" date="2013-11" db="EMBL/GenBank/DDBJ databases">
        <title>The Genome Sequence of Phytophthora parasitica P1976.</title>
        <authorList>
            <consortium name="The Broad Institute Genomics Platform"/>
            <person name="Russ C."/>
            <person name="Tyler B."/>
            <person name="Panabieres F."/>
            <person name="Shan W."/>
            <person name="Tripathy S."/>
            <person name="Grunwald N."/>
            <person name="Machado M."/>
            <person name="Johnson C.S."/>
            <person name="Walker B."/>
            <person name="Young S."/>
            <person name="Zeng Q."/>
            <person name="Gargeya S."/>
            <person name="Fitzgerald M."/>
            <person name="Haas B."/>
            <person name="Abouelleil A."/>
            <person name="Allen A.W."/>
            <person name="Alvarado L."/>
            <person name="Arachchi H.M."/>
            <person name="Berlin A.M."/>
            <person name="Chapman S.B."/>
            <person name="Gainer-Dewar J."/>
            <person name="Goldberg J."/>
            <person name="Griggs A."/>
            <person name="Gujja S."/>
            <person name="Hansen M."/>
            <person name="Howarth C."/>
            <person name="Imamovic A."/>
            <person name="Ireland A."/>
            <person name="Larimer J."/>
            <person name="McCowan C."/>
            <person name="Murphy C."/>
            <person name="Pearson M."/>
            <person name="Poon T.W."/>
            <person name="Priest M."/>
            <person name="Roberts A."/>
            <person name="Saif S."/>
            <person name="Shea T."/>
            <person name="Sisk P."/>
            <person name="Sykes S."/>
            <person name="Wortman J."/>
            <person name="Nusbaum C."/>
            <person name="Birren B."/>
        </authorList>
    </citation>
    <scope>NUCLEOTIDE SEQUENCE [LARGE SCALE GENOMIC DNA]</scope>
    <source>
        <strain evidence="1 2">P1976</strain>
    </source>
</reference>
<proteinExistence type="predicted"/>
<name>A0A081A543_PHYNI</name>
<evidence type="ECO:0008006" key="3">
    <source>
        <dbReference type="Google" id="ProtNLM"/>
    </source>
</evidence>
<feature type="non-terminal residue" evidence="1">
    <location>
        <position position="399"/>
    </location>
</feature>